<dbReference type="Gene3D" id="3.10.350.10">
    <property type="entry name" value="LysM domain"/>
    <property type="match status" value="1"/>
</dbReference>
<dbReference type="InterPro" id="IPR018392">
    <property type="entry name" value="LysM"/>
</dbReference>
<reference evidence="2 3" key="1">
    <citation type="submission" date="2023-04" db="EMBL/GenBank/DDBJ databases">
        <title>Luteimonas endophyticus RD2P54.</title>
        <authorList>
            <person name="Sun J.-Q."/>
        </authorList>
    </citation>
    <scope>NUCLEOTIDE SEQUENCE [LARGE SCALE GENOMIC DNA]</scope>
    <source>
        <strain evidence="2 3">RD2P54</strain>
    </source>
</reference>
<dbReference type="Pfam" id="PF01476">
    <property type="entry name" value="LysM"/>
    <property type="match status" value="1"/>
</dbReference>
<dbReference type="Gene3D" id="2.60.120.1440">
    <property type="match status" value="1"/>
</dbReference>
<dbReference type="EMBL" id="JARXRM010000032">
    <property type="protein sequence ID" value="MDH5823360.1"/>
    <property type="molecule type" value="Genomic_DNA"/>
</dbReference>
<name>A0ABT6J964_9GAMM</name>
<evidence type="ECO:0000313" key="2">
    <source>
        <dbReference type="EMBL" id="MDH5823360.1"/>
    </source>
</evidence>
<dbReference type="SUPFAM" id="SSF54106">
    <property type="entry name" value="LysM domain"/>
    <property type="match status" value="1"/>
</dbReference>
<dbReference type="Gene3D" id="2.60.40.10">
    <property type="entry name" value="Immunoglobulins"/>
    <property type="match status" value="3"/>
</dbReference>
<evidence type="ECO:0000313" key="3">
    <source>
        <dbReference type="Proteomes" id="UP001156940"/>
    </source>
</evidence>
<dbReference type="PANTHER" id="PTHR38731">
    <property type="entry name" value="LIPL45-RELATED LIPOPROTEIN-RELATED"/>
    <property type="match status" value="1"/>
</dbReference>
<organism evidence="2 3">
    <name type="scientific">Luteimonas endophytica</name>
    <dbReference type="NCBI Taxonomy" id="3042023"/>
    <lineage>
        <taxon>Bacteria</taxon>
        <taxon>Pseudomonadati</taxon>
        <taxon>Pseudomonadota</taxon>
        <taxon>Gammaproteobacteria</taxon>
        <taxon>Lysobacterales</taxon>
        <taxon>Lysobacteraceae</taxon>
        <taxon>Luteimonas</taxon>
    </lineage>
</organism>
<feature type="domain" description="LysM" evidence="1">
    <location>
        <begin position="49"/>
        <end position="96"/>
    </location>
</feature>
<dbReference type="RefSeq" id="WP_280574540.1">
    <property type="nucleotide sequence ID" value="NZ_JARXRM010000032.1"/>
</dbReference>
<comment type="caution">
    <text evidence="2">The sequence shown here is derived from an EMBL/GenBank/DDBJ whole genome shotgun (WGS) entry which is preliminary data.</text>
</comment>
<sequence>MGNDRLTIPQPKACSAACLDPRTQRRRWVLLLLVVTALASAGASAQDWRYRVRPGDTIWDISRAYLRQDVPWQRVQAYNDVADPWQLAPGTGLRIPVAWLRVQPAKATVIALHGRATTAPADAPDAAAPVATGMQLGAGTVLRTLPDANLTLRFADGSRLQLQGGSELHLDRLGAYGATGMVDTRMRLLRGRATNSVQRARGPASRFILDTPGTMATVRGTEFRIARDAGLTRSEVLEGRVRVDGGGRGVVLDPGEGTLSDAGGHPLPPRPLLPAPDLDDWPEELQRMPSAVAWPPVEGASGYRLQVGADPEFLVLLQDTLVDAPRAEVRVPGDGTFHARVRALDAHGLEGRDAVRAFRVSAQPAPPFAIAPEDGAATAGTRPRFRWTRSEGDLRYRLQVGRDPEFRAPLVDLAGLRRDEQRSPTPLPPGEYYWRVGATDGAGKHGPFGDPVRFLVQEADPGPAIGADGVERDGRALQVRWPAGEPGQRYEFQLSRDPDFSRIELERTLDENRIALPRLRAGTWHMRTRLVDDDGYAHPYGPTQSVRTGCLPCRIALGAGLLLLVL</sequence>
<dbReference type="InterPro" id="IPR016930">
    <property type="entry name" value="UCP029644"/>
</dbReference>
<dbReference type="InterPro" id="IPR036779">
    <property type="entry name" value="LysM_dom_sf"/>
</dbReference>
<dbReference type="InterPro" id="IPR006860">
    <property type="entry name" value="FecR"/>
</dbReference>
<dbReference type="Pfam" id="PF04773">
    <property type="entry name" value="FecR"/>
    <property type="match status" value="1"/>
</dbReference>
<dbReference type="CDD" id="cd00118">
    <property type="entry name" value="LysM"/>
    <property type="match status" value="1"/>
</dbReference>
<dbReference type="InterPro" id="IPR013783">
    <property type="entry name" value="Ig-like_fold"/>
</dbReference>
<evidence type="ECO:0000259" key="1">
    <source>
        <dbReference type="SMART" id="SM00257"/>
    </source>
</evidence>
<protein>
    <submittedName>
        <fullName evidence="2">FecR domain-containing protein</fullName>
    </submittedName>
</protein>
<accession>A0ABT6J964</accession>
<dbReference type="PIRSF" id="PIRSF029644">
    <property type="entry name" value="UCP029644"/>
    <property type="match status" value="1"/>
</dbReference>
<dbReference type="Proteomes" id="UP001156940">
    <property type="component" value="Unassembled WGS sequence"/>
</dbReference>
<gene>
    <name evidence="2" type="ORF">QFW77_10225</name>
</gene>
<proteinExistence type="predicted"/>
<keyword evidence="3" id="KW-1185">Reference proteome</keyword>
<dbReference type="SMART" id="SM00257">
    <property type="entry name" value="LysM"/>
    <property type="match status" value="1"/>
</dbReference>